<organism evidence="1 2">
    <name type="scientific">Chitinophaga dinghuensis</name>
    <dbReference type="NCBI Taxonomy" id="1539050"/>
    <lineage>
        <taxon>Bacteria</taxon>
        <taxon>Pseudomonadati</taxon>
        <taxon>Bacteroidota</taxon>
        <taxon>Chitinophagia</taxon>
        <taxon>Chitinophagales</taxon>
        <taxon>Chitinophagaceae</taxon>
        <taxon>Chitinophaga</taxon>
    </lineage>
</organism>
<dbReference type="RefSeq" id="WP_111592227.1">
    <property type="nucleotide sequence ID" value="NZ_QLMA01000003.1"/>
</dbReference>
<comment type="caution">
    <text evidence="1">The sequence shown here is derived from an EMBL/GenBank/DDBJ whole genome shotgun (WGS) entry which is preliminary data.</text>
</comment>
<accession>A0A327W5F9</accession>
<sequence>MDPIQQLPGQEISLDEARRIMNVRKEYFNKMELALKISTGILHDPAVTNYYLSKTNAFLFSKDELLKLINSDAPFFMVIAGAHPEKSEQFEKGDPTVMIIPCRLLTKDSEASTENGMILEATGLEPKGTAAGIAKTSNLRDGDPTIGLEHPPATDVTQINYV</sequence>
<dbReference type="EMBL" id="QLMA01000003">
    <property type="protein sequence ID" value="RAJ83590.1"/>
    <property type="molecule type" value="Genomic_DNA"/>
</dbReference>
<dbReference type="AlphaFoldDB" id="A0A327W5F9"/>
<proteinExistence type="predicted"/>
<dbReference type="Proteomes" id="UP000249819">
    <property type="component" value="Unassembled WGS sequence"/>
</dbReference>
<gene>
    <name evidence="1" type="ORF">CLV59_103559</name>
</gene>
<keyword evidence="2" id="KW-1185">Reference proteome</keyword>
<protein>
    <submittedName>
        <fullName evidence="1">Uncharacterized protein</fullName>
    </submittedName>
</protein>
<evidence type="ECO:0000313" key="1">
    <source>
        <dbReference type="EMBL" id="RAJ83590.1"/>
    </source>
</evidence>
<evidence type="ECO:0000313" key="2">
    <source>
        <dbReference type="Proteomes" id="UP000249819"/>
    </source>
</evidence>
<reference evidence="1 2" key="1">
    <citation type="submission" date="2018-06" db="EMBL/GenBank/DDBJ databases">
        <title>Genomic Encyclopedia of Archaeal and Bacterial Type Strains, Phase II (KMG-II): from individual species to whole genera.</title>
        <authorList>
            <person name="Goeker M."/>
        </authorList>
    </citation>
    <scope>NUCLEOTIDE SEQUENCE [LARGE SCALE GENOMIC DNA]</scope>
    <source>
        <strain evidence="1 2">DSM 29821</strain>
    </source>
</reference>
<name>A0A327W5F9_9BACT</name>
<dbReference type="OrthoDB" id="664199at2"/>